<gene>
    <name evidence="1" type="ORF">EFW17_13215</name>
</gene>
<name>A0A3N0E8L6_9ACTN</name>
<dbReference type="AlphaFoldDB" id="A0A3N0E8L6"/>
<proteinExistence type="predicted"/>
<dbReference type="RefSeq" id="WP_123201675.1">
    <property type="nucleotide sequence ID" value="NZ_RJMB01000012.1"/>
</dbReference>
<keyword evidence="2" id="KW-1185">Reference proteome</keyword>
<organism evidence="1 2">
    <name type="scientific">Halostreptopolyspora alba</name>
    <dbReference type="NCBI Taxonomy" id="2487137"/>
    <lineage>
        <taxon>Bacteria</taxon>
        <taxon>Bacillati</taxon>
        <taxon>Actinomycetota</taxon>
        <taxon>Actinomycetes</taxon>
        <taxon>Streptosporangiales</taxon>
        <taxon>Nocardiopsidaceae</taxon>
        <taxon>Halostreptopolyspora</taxon>
    </lineage>
</organism>
<evidence type="ECO:0000313" key="1">
    <source>
        <dbReference type="EMBL" id="RNL84182.1"/>
    </source>
</evidence>
<comment type="caution">
    <text evidence="1">The sequence shown here is derived from an EMBL/GenBank/DDBJ whole genome shotgun (WGS) entry which is preliminary data.</text>
</comment>
<evidence type="ECO:0000313" key="2">
    <source>
        <dbReference type="Proteomes" id="UP000269198"/>
    </source>
</evidence>
<evidence type="ECO:0008006" key="3">
    <source>
        <dbReference type="Google" id="ProtNLM"/>
    </source>
</evidence>
<reference evidence="1 2" key="1">
    <citation type="submission" date="2018-11" db="EMBL/GenBank/DDBJ databases">
        <title>The genome draft of YIM 96095.</title>
        <authorList>
            <person name="Tang S.-K."/>
            <person name="Chunyu W.-X."/>
            <person name="Feng Y.-Z."/>
        </authorList>
    </citation>
    <scope>NUCLEOTIDE SEQUENCE [LARGE SCALE GENOMIC DNA]</scope>
    <source>
        <strain evidence="1 2">YIM 96095</strain>
    </source>
</reference>
<accession>A0A3N0E8L6</accession>
<dbReference type="OrthoDB" id="2442707at2"/>
<sequence>MHDEYAARPRLTETLAVRVANLPVESLERTRFTRTGAAIDAVLDLDTELAGRARAISDALYPVIGATRDSRLRPRLVGLRRSVHGNRDPGVRELDASVLRALPAGVRAQIAEWSALRTERRRRVEELPAVLSDERAERDHALRAAAGEPALRAGLVSSSPSLHRRLSDWLDAGPARPPRRKLALRLARYLARIVAKTSPQATFTLSGIGRLSRDTVSDAEERLAWRSVLEIDERCADLVTAAVLRDSGTAAPLHVRLNPTAHQDGDRWVFLSARRGGEPASVRANPALRACLDLVGDRERYSLSELWSRLRRRTGLPHDRVVAYLERLRAVGLLEAVPPVPDQAPDHWYRLTEWLAGHPGIAGDARAGMRRVRRQLAETVVDDRPDRRASRAATVRSSLADTLEALGGSAENLPEGDPVHESALLTGAEPSLPVCRVRPLLPALAAVRRYSALFSPDLALRLACGHVVASRFGEGVRVPFVVFCRSVWEAMVAADTDGLGGEELRAHLAGPFMAEWPLERSGIDQLRALADLRRNARADQEAWPTGADGVRTLAPGVLERTAAGWPSWVCPPDSLACHLQFLSPSREDGAVAALNECTIGYGRGQSRIATLAEGYYGDHPTPVYRHRHVTLAETEAGLGSGLNRRAPATDHVIDLPGAVSARERRHRIQPAELEVVLDPETGLLQLFAPRLGTHVRPVHLGLLADFWLPASIRLLTRVFGEAVRPIYQAWSPFHPFDSWRAVPEGPGVTVVPRTHVGPLAVTRQTHYVRAAETPVRRVPGEDDAAHLTRLHSWRREQALPRRCFVRVLDAAWRSGEASAYDKSRKPLYVDFDNWYLVADLERRVTGEDDVLAFQEALPEPGEAPYHGDSRRVTEHVVEVSFDVDTAPHAQW</sequence>
<dbReference type="Proteomes" id="UP000269198">
    <property type="component" value="Unassembled WGS sequence"/>
</dbReference>
<dbReference type="EMBL" id="RJMB01000012">
    <property type="protein sequence ID" value="RNL84182.1"/>
    <property type="molecule type" value="Genomic_DNA"/>
</dbReference>
<protein>
    <recommendedName>
        <fullName evidence="3">Lantibiotic dehydratase N-terminal domain-containing protein</fullName>
    </recommendedName>
</protein>